<dbReference type="OrthoDB" id="663842at2"/>
<evidence type="ECO:0000256" key="1">
    <source>
        <dbReference type="SAM" id="SignalP"/>
    </source>
</evidence>
<dbReference type="AlphaFoldDB" id="A0A3E1EZE9"/>
<feature type="chain" id="PRO_5017720600" evidence="1">
    <location>
        <begin position="19"/>
        <end position="161"/>
    </location>
</feature>
<sequence length="161" mass="18178">MKAILLTLVLTLFSSVNQLDTLRNAFRKAESDKESAVYFNEVATKSDTIQANLQSAYIGASEIMLSKYHDSPIDKLKQFKKGVKILEEAVKDSPSNIEIRLIRVIIQSNIPSFLTYSDAIASDKKFILESYMSSESDVKQFIKTVAKETSVFNEDELKKLQ</sequence>
<keyword evidence="3" id="KW-1185">Reference proteome</keyword>
<proteinExistence type="predicted"/>
<evidence type="ECO:0000313" key="3">
    <source>
        <dbReference type="Proteomes" id="UP000257127"/>
    </source>
</evidence>
<dbReference type="RefSeq" id="WP_116879905.1">
    <property type="nucleotide sequence ID" value="NZ_QURB01000002.1"/>
</dbReference>
<dbReference type="EMBL" id="QURB01000002">
    <property type="protein sequence ID" value="RFC54926.1"/>
    <property type="molecule type" value="Genomic_DNA"/>
</dbReference>
<comment type="caution">
    <text evidence="2">The sequence shown here is derived from an EMBL/GenBank/DDBJ whole genome shotgun (WGS) entry which is preliminary data.</text>
</comment>
<name>A0A3E1EZE9_9FLAO</name>
<evidence type="ECO:0000313" key="2">
    <source>
        <dbReference type="EMBL" id="RFC54926.1"/>
    </source>
</evidence>
<keyword evidence="1" id="KW-0732">Signal</keyword>
<feature type="signal peptide" evidence="1">
    <location>
        <begin position="1"/>
        <end position="18"/>
    </location>
</feature>
<reference evidence="2 3" key="1">
    <citation type="submission" date="2018-08" db="EMBL/GenBank/DDBJ databases">
        <title>The draft genome squence of Brumimicrobium sp. N62.</title>
        <authorList>
            <person name="Du Z.-J."/>
            <person name="Luo H.-R."/>
        </authorList>
    </citation>
    <scope>NUCLEOTIDE SEQUENCE [LARGE SCALE GENOMIC DNA]</scope>
    <source>
        <strain evidence="2 3">N62</strain>
    </source>
</reference>
<organism evidence="2 3">
    <name type="scientific">Brumimicrobium aurantiacum</name>
    <dbReference type="NCBI Taxonomy" id="1737063"/>
    <lineage>
        <taxon>Bacteria</taxon>
        <taxon>Pseudomonadati</taxon>
        <taxon>Bacteroidota</taxon>
        <taxon>Flavobacteriia</taxon>
        <taxon>Flavobacteriales</taxon>
        <taxon>Crocinitomicaceae</taxon>
        <taxon>Brumimicrobium</taxon>
    </lineage>
</organism>
<protein>
    <submittedName>
        <fullName evidence="2">Uncharacterized protein</fullName>
    </submittedName>
</protein>
<accession>A0A3E1EZE9</accession>
<dbReference type="Proteomes" id="UP000257127">
    <property type="component" value="Unassembled WGS sequence"/>
</dbReference>
<gene>
    <name evidence="2" type="ORF">DXU93_03640</name>
</gene>